<dbReference type="EMBL" id="JADDUC010000002">
    <property type="protein sequence ID" value="KAG0136395.1"/>
    <property type="molecule type" value="Genomic_DNA"/>
</dbReference>
<evidence type="ECO:0000313" key="2">
    <source>
        <dbReference type="EMBL" id="KAI1238423.1"/>
    </source>
</evidence>
<name>A0A835P2W1_9PASS</name>
<protein>
    <submittedName>
        <fullName evidence="1">Uncharacterized protein</fullName>
    </submittedName>
</protein>
<dbReference type="Proteomes" id="UP000618051">
    <property type="component" value="Unassembled WGS sequence"/>
</dbReference>
<dbReference type="EMBL" id="JADDUC020000006">
    <property type="protein sequence ID" value="KAI1238423.1"/>
    <property type="molecule type" value="Genomic_DNA"/>
</dbReference>
<reference evidence="1" key="1">
    <citation type="submission" date="2020-10" db="EMBL/GenBank/DDBJ databases">
        <title>Feather gene expression reveals the developmental basis of iridescence in African starlings.</title>
        <authorList>
            <person name="Rubenstein D.R."/>
        </authorList>
    </citation>
    <scope>NUCLEOTIDE SEQUENCE</scope>
    <source>
        <strain evidence="1">SS15</strain>
        <tissue evidence="1">Liver</tissue>
    </source>
</reference>
<comment type="caution">
    <text evidence="1">The sequence shown here is derived from an EMBL/GenBank/DDBJ whole genome shotgun (WGS) entry which is preliminary data.</text>
</comment>
<sequence length="946" mass="105648">MMFWAFVSTVAISTSPEEWLKLWTLVSFGVDLCAEGHKSLAGRENHESMESIPRVPAFPTPGKDCECDECDVWLLKVSCIVLRLTGSLEANLLPSAHIPSSLILFSLVDLFACPSNESKKIRKLSWPGGENLKLVRPERGAQLLFIRCHPALCTKVEIRWMFSLCGSQQPLARFLPPLGLLSQPHMALTHLKSSQAVKRGNSSEVNHRHANCKNFPSTGEVLAAAVSVACYQSICKPVSERQMQIVKVTAAQSTRRFPWKFFSKSKFCWKHLNSFHNANTEHSCLCCALADFHCLLLICQFLTLTFAWERDCLRWIWSRHSTCMPSQALSHMAVSKAVLALLSAQLSAQRRWKGRAASAKYQGRQFPSPTQLAVSSPGDPGSSKALAAGKFLTTVKAFPISHPFYFFIQVQKPKITNVLSKNTIFPFILQMCAMRTRDCTERGRKDVTAAHNFPADVLALNLSVQDSSFTELSLQRINQSLGLCCLFGVFLFGMVGFFDCEIWIENVPDFTLNTDIGRKKETFPFSSAFQGKFLECGQRMTYHLKHSRLLCSSPDLLSDILGLSDLCFQKNIELSDSWIFGDWNVEKWDAKKANKILVGSSWHVNFNDRARCHEKGEFFQESKTSDVVAESKNSRRHYCPNTELFPWERTVSGGHLRGMCLIQRIELGTIALSTTQRDIAGKSPVQMEVLSNGRGFRTLGVAKPQEVLAHPAGSSTGWPWVDLAGVLVPAEPSLSAESHLRLRPADAPSAAKKPFHKPVWDSLAASGAENCPALCCLCFPIGGGVKQQVFRTAGCRKLWQALWWEWWRTHQCPMSLMAVVGKVTASVGNRLSHIPLVLQRQEELLALQMSVGNCEFRGTSFSDGNLSCVETTIDTSVVETSTVLSRKTRIRGFEMYKETLSHCMLSARRWTLRRLVILTDYSKLLLVGPGAPNRMLGDGRLKQESV</sequence>
<evidence type="ECO:0000313" key="3">
    <source>
        <dbReference type="Proteomes" id="UP000618051"/>
    </source>
</evidence>
<accession>A0A835P2W1</accession>
<keyword evidence="3" id="KW-1185">Reference proteome</keyword>
<dbReference type="AlphaFoldDB" id="A0A835P2W1"/>
<organism evidence="1">
    <name type="scientific">Lamprotornis superbus</name>
    <dbReference type="NCBI Taxonomy" id="245042"/>
    <lineage>
        <taxon>Eukaryota</taxon>
        <taxon>Metazoa</taxon>
        <taxon>Chordata</taxon>
        <taxon>Craniata</taxon>
        <taxon>Vertebrata</taxon>
        <taxon>Euteleostomi</taxon>
        <taxon>Archelosauria</taxon>
        <taxon>Archosauria</taxon>
        <taxon>Dinosauria</taxon>
        <taxon>Saurischia</taxon>
        <taxon>Theropoda</taxon>
        <taxon>Coelurosauria</taxon>
        <taxon>Aves</taxon>
        <taxon>Neognathae</taxon>
        <taxon>Neoaves</taxon>
        <taxon>Telluraves</taxon>
        <taxon>Australaves</taxon>
        <taxon>Passeriformes</taxon>
        <taxon>Sturnidae</taxon>
        <taxon>Lamprotornis</taxon>
    </lineage>
</organism>
<evidence type="ECO:0000313" key="1">
    <source>
        <dbReference type="EMBL" id="KAG0136395.1"/>
    </source>
</evidence>
<reference evidence="2" key="3">
    <citation type="submission" date="2022-01" db="EMBL/GenBank/DDBJ databases">
        <authorList>
            <person name="Rubenstein D.R."/>
        </authorList>
    </citation>
    <scope>NUCLEOTIDE SEQUENCE</scope>
    <source>
        <strain evidence="2">SS15</strain>
        <tissue evidence="2">Liver</tissue>
    </source>
</reference>
<gene>
    <name evidence="1" type="ORF">IHE44_000425</name>
    <name evidence="2" type="ORF">IHE44_0013152</name>
</gene>
<reference evidence="2 3" key="2">
    <citation type="journal article" date="2021" name="J. Hered.">
        <title>Feather Gene Expression Elucidates the Developmental Basis of Plumage Iridescence in African Starlings.</title>
        <authorList>
            <person name="Rubenstein D.R."/>
            <person name="Corvelo A."/>
            <person name="MacManes M.D."/>
            <person name="Maia R."/>
            <person name="Narzisi G."/>
            <person name="Rousaki A."/>
            <person name="Vandenabeele P."/>
            <person name="Shawkey M.D."/>
            <person name="Solomon J."/>
        </authorList>
    </citation>
    <scope>NUCLEOTIDE SEQUENCE [LARGE SCALE GENOMIC DNA]</scope>
    <source>
        <strain evidence="2">SS15</strain>
    </source>
</reference>
<proteinExistence type="predicted"/>